<dbReference type="SUPFAM" id="SSF50346">
    <property type="entry name" value="PRC-barrel domain"/>
    <property type="match status" value="1"/>
</dbReference>
<dbReference type="InterPro" id="IPR014238">
    <property type="entry name" value="Spore_YlmC/YmxH"/>
</dbReference>
<name>A0A7G9WCR2_ALKCA</name>
<dbReference type="PANTHER" id="PTHR40061:SF1">
    <property type="entry name" value="SPORULATION PROTEIN YLMC-RELATED"/>
    <property type="match status" value="1"/>
</dbReference>
<keyword evidence="3" id="KW-1185">Reference proteome</keyword>
<evidence type="ECO:0000259" key="1">
    <source>
        <dbReference type="Pfam" id="PF05239"/>
    </source>
</evidence>
<accession>A0A7G9WCR2</accession>
<organism evidence="2 3">
    <name type="scientific">Alkalicella caledoniensis</name>
    <dbReference type="NCBI Taxonomy" id="2731377"/>
    <lineage>
        <taxon>Bacteria</taxon>
        <taxon>Bacillati</taxon>
        <taxon>Bacillota</taxon>
        <taxon>Clostridia</taxon>
        <taxon>Eubacteriales</taxon>
        <taxon>Proteinivoracaceae</taxon>
        <taxon>Alkalicella</taxon>
    </lineage>
</organism>
<dbReference type="KEGG" id="acae:HYG86_17670"/>
<dbReference type="InterPro" id="IPR027275">
    <property type="entry name" value="PRC-brl_dom"/>
</dbReference>
<proteinExistence type="predicted"/>
<dbReference type="Gene3D" id="2.30.30.240">
    <property type="entry name" value="PRC-barrel domain"/>
    <property type="match status" value="1"/>
</dbReference>
<dbReference type="NCBIfam" id="TIGR02888">
    <property type="entry name" value="spore_YlmC_YmxH"/>
    <property type="match status" value="1"/>
</dbReference>
<dbReference type="Pfam" id="PF05239">
    <property type="entry name" value="PRC"/>
    <property type="match status" value="1"/>
</dbReference>
<dbReference type="Proteomes" id="UP000516160">
    <property type="component" value="Chromosome"/>
</dbReference>
<dbReference type="InterPro" id="IPR011033">
    <property type="entry name" value="PRC_barrel-like_sf"/>
</dbReference>
<gene>
    <name evidence="2" type="ORF">HYG86_17670</name>
</gene>
<evidence type="ECO:0000313" key="2">
    <source>
        <dbReference type="EMBL" id="QNO16474.1"/>
    </source>
</evidence>
<evidence type="ECO:0000313" key="3">
    <source>
        <dbReference type="Proteomes" id="UP000516160"/>
    </source>
</evidence>
<reference evidence="2 3" key="1">
    <citation type="submission" date="2020-07" db="EMBL/GenBank/DDBJ databases">
        <title>Alkalicella. sp. LB2 genome.</title>
        <authorList>
            <person name="Postec A."/>
            <person name="Quemeneur M."/>
        </authorList>
    </citation>
    <scope>NUCLEOTIDE SEQUENCE [LARGE SCALE GENOMIC DNA]</scope>
    <source>
        <strain evidence="2 3">LB2</strain>
    </source>
</reference>
<dbReference type="RefSeq" id="WP_213166866.1">
    <property type="nucleotide sequence ID" value="NZ_CP058559.1"/>
</dbReference>
<feature type="domain" description="PRC-barrel" evidence="1">
    <location>
        <begin position="1"/>
        <end position="82"/>
    </location>
</feature>
<sequence length="89" mass="10140">MRFSDLENKEIINFSDGKKLGLVGNCDLSIDLSTGKILEIIIPEKDGFWDGFMGKSRTLTISWNSIKKIGQDTLIVDIDSEDYFDYNEE</sequence>
<dbReference type="EMBL" id="CP058559">
    <property type="protein sequence ID" value="QNO16474.1"/>
    <property type="molecule type" value="Genomic_DNA"/>
</dbReference>
<dbReference type="PANTHER" id="PTHR40061">
    <property type="entry name" value="SPORULATION PROTEIN YLMC-RELATED"/>
    <property type="match status" value="1"/>
</dbReference>
<dbReference type="AlphaFoldDB" id="A0A7G9WCR2"/>
<protein>
    <submittedName>
        <fullName evidence="2">YlmC/YmxH family sporulation protein</fullName>
    </submittedName>
</protein>